<gene>
    <name evidence="1" type="ORF">VCHENC02_2286B</name>
</gene>
<comment type="caution">
    <text evidence="1">The sequence shown here is derived from an EMBL/GenBank/DDBJ whole genome shotgun (WGS) entry which is preliminary data.</text>
</comment>
<organism evidence="1 2">
    <name type="scientific">Vibrio harveyi</name>
    <name type="common">Beneckea harveyi</name>
    <dbReference type="NCBI Taxonomy" id="669"/>
    <lineage>
        <taxon>Bacteria</taxon>
        <taxon>Pseudomonadati</taxon>
        <taxon>Pseudomonadota</taxon>
        <taxon>Gammaproteobacteria</taxon>
        <taxon>Vibrionales</taxon>
        <taxon>Vibrionaceae</taxon>
        <taxon>Vibrio</taxon>
    </lineage>
</organism>
<reference evidence="1 2" key="1">
    <citation type="submission" date="2012-10" db="EMBL/GenBank/DDBJ databases">
        <title>Genome sequence of Vibrio Cholerae HENC-02.</title>
        <authorList>
            <person name="Eppinger M."/>
            <person name="Hasan N.A."/>
            <person name="Sengamalay N."/>
            <person name="Hine E."/>
            <person name="Su Q."/>
            <person name="Daugherty S.C."/>
            <person name="Young S."/>
            <person name="Sadzewicz L."/>
            <person name="Tallon L."/>
            <person name="Cebula T.A."/>
            <person name="Ravel J."/>
            <person name="Colwell R.R."/>
        </authorList>
    </citation>
    <scope>NUCLEOTIDE SEQUENCE [LARGE SCALE GENOMIC DNA]</scope>
    <source>
        <strain evidence="1 2">HENC-02</strain>
    </source>
</reference>
<protein>
    <submittedName>
        <fullName evidence="1">Uncharacterized protein</fullName>
    </submittedName>
</protein>
<sequence>QAFSEWFIGFL</sequence>
<dbReference type="EMBL" id="AJSR01000880">
    <property type="protein sequence ID" value="EKM32128.1"/>
    <property type="molecule type" value="Genomic_DNA"/>
</dbReference>
<accession>A0A454D0D5</accession>
<evidence type="ECO:0000313" key="1">
    <source>
        <dbReference type="EMBL" id="EKM32128.1"/>
    </source>
</evidence>
<name>A0A454D0D5_VIBHA</name>
<feature type="non-terminal residue" evidence="1">
    <location>
        <position position="1"/>
    </location>
</feature>
<dbReference type="Proteomes" id="UP000008367">
    <property type="component" value="Unassembled WGS sequence"/>
</dbReference>
<proteinExistence type="predicted"/>
<evidence type="ECO:0000313" key="2">
    <source>
        <dbReference type="Proteomes" id="UP000008367"/>
    </source>
</evidence>